<reference evidence="2 3" key="1">
    <citation type="submission" date="2023-08" db="EMBL/GenBank/DDBJ databases">
        <title>Black Yeasts Isolated from many extreme environments.</title>
        <authorList>
            <person name="Coleine C."/>
            <person name="Stajich J.E."/>
            <person name="Selbmann L."/>
        </authorList>
    </citation>
    <scope>NUCLEOTIDE SEQUENCE [LARGE SCALE GENOMIC DNA]</scope>
    <source>
        <strain evidence="2 3">CCFEE 536</strain>
    </source>
</reference>
<evidence type="ECO:0000259" key="1">
    <source>
        <dbReference type="Pfam" id="PF01425"/>
    </source>
</evidence>
<gene>
    <name evidence="2" type="ORF">LTR16_002318</name>
</gene>
<name>A0ABR0M7I8_9PEZI</name>
<keyword evidence="3" id="KW-1185">Reference proteome</keyword>
<dbReference type="Pfam" id="PF01425">
    <property type="entry name" value="Amidase"/>
    <property type="match status" value="1"/>
</dbReference>
<organism evidence="2 3">
    <name type="scientific">Cryomyces antarcticus</name>
    <dbReference type="NCBI Taxonomy" id="329879"/>
    <lineage>
        <taxon>Eukaryota</taxon>
        <taxon>Fungi</taxon>
        <taxon>Dikarya</taxon>
        <taxon>Ascomycota</taxon>
        <taxon>Pezizomycotina</taxon>
        <taxon>Dothideomycetes</taxon>
        <taxon>Dothideomycetes incertae sedis</taxon>
        <taxon>Cryomyces</taxon>
    </lineage>
</organism>
<dbReference type="InterPro" id="IPR023631">
    <property type="entry name" value="Amidase_dom"/>
</dbReference>
<dbReference type="SUPFAM" id="SSF75304">
    <property type="entry name" value="Amidase signature (AS) enzymes"/>
    <property type="match status" value="1"/>
</dbReference>
<dbReference type="Proteomes" id="UP001357485">
    <property type="component" value="Unassembled WGS sequence"/>
</dbReference>
<dbReference type="Gene3D" id="3.90.1300.10">
    <property type="entry name" value="Amidase signature (AS) domain"/>
    <property type="match status" value="1"/>
</dbReference>
<feature type="domain" description="Amidase" evidence="1">
    <location>
        <begin position="26"/>
        <end position="256"/>
    </location>
</feature>
<comment type="caution">
    <text evidence="2">The sequence shown here is derived from an EMBL/GenBank/DDBJ whole genome shotgun (WGS) entry which is preliminary data.</text>
</comment>
<dbReference type="PANTHER" id="PTHR42678">
    <property type="entry name" value="AMIDASE"/>
    <property type="match status" value="1"/>
</dbReference>
<evidence type="ECO:0000313" key="2">
    <source>
        <dbReference type="EMBL" id="KAK5291080.1"/>
    </source>
</evidence>
<dbReference type="InterPro" id="IPR036928">
    <property type="entry name" value="AS_sf"/>
</dbReference>
<proteinExistence type="predicted"/>
<dbReference type="PANTHER" id="PTHR42678:SF5">
    <property type="entry name" value="GLUTAMYL-TRNA(GLN) AMIDOTRANSFERASE SUBUNIT A"/>
    <property type="match status" value="1"/>
</dbReference>
<evidence type="ECO:0000313" key="3">
    <source>
        <dbReference type="Proteomes" id="UP001357485"/>
    </source>
</evidence>
<sequence length="306" mass="32763">MDVATALTVMASTGFDPLDNVTALVPSSVRGVDYAASVTTGSLKGLRLGVLNGFFNRTASNETTPVNAAMDAMLAKLRSAGAVLVPINETIYNATAILSLYDTQRFEYREEIDAYLQRPSLHGSHPTTLTQLYRNSSGEFLVIPSQYEYVTTALISSTSNATYNAVRQGGQNLTLALQRTFTLNNLDAILYPEQKNLVVKLGAPSQAGRNGILAALTGVPVVTVPAGFSPVSADAPVGVPIGMEILGRPWTEEKLLQIAYQIEMLSKVRRTPLFARDVVEVKNYAAVPSVTPSRGNIPSAYPLGVL</sequence>
<protein>
    <recommendedName>
        <fullName evidence="1">Amidase domain-containing protein</fullName>
    </recommendedName>
</protein>
<accession>A0ABR0M7I8</accession>
<dbReference type="EMBL" id="JAVRRA010000173">
    <property type="protein sequence ID" value="KAK5291080.1"/>
    <property type="molecule type" value="Genomic_DNA"/>
</dbReference>